<dbReference type="InterPro" id="IPR049349">
    <property type="entry name" value="DUF2264_N"/>
</dbReference>
<name>A0ABY3Z3V7_STRRM</name>
<dbReference type="InterPro" id="IPR016624">
    <property type="entry name" value="UCP014753"/>
</dbReference>
<keyword evidence="4" id="KW-1185">Reference proteome</keyword>
<dbReference type="PANTHER" id="PTHR35339">
    <property type="entry name" value="LINALOOL DEHYDRATASE_ISOMERASE DOMAIN-CONTAINING PROTEIN"/>
    <property type="match status" value="1"/>
</dbReference>
<dbReference type="PIRSF" id="PIRSF014753">
    <property type="entry name" value="UCP014753"/>
    <property type="match status" value="1"/>
</dbReference>
<accession>A0ABY3Z3V7</accession>
<evidence type="ECO:0000313" key="4">
    <source>
        <dbReference type="Proteomes" id="UP000829494"/>
    </source>
</evidence>
<evidence type="ECO:0000313" key="3">
    <source>
        <dbReference type="EMBL" id="UNZ04953.1"/>
    </source>
</evidence>
<feature type="region of interest" description="Disordered" evidence="1">
    <location>
        <begin position="1"/>
        <end position="22"/>
    </location>
</feature>
<dbReference type="Proteomes" id="UP000829494">
    <property type="component" value="Chromosome"/>
</dbReference>
<sequence length="646" mass="68764">MTVPSLPHPTGREAMPLPPEDRELSPYTGWTRAHWETTADHLLQAVVPHASPRNGLINLPGVRPSWSGPRSDGLEGYARTFLAAAFRVAGSRGEDPHGLLTRYAEGLAAGTEHPVDEPGLDAHPDAWPLIPGTRQAIVESASVALGLRLTRPWLWDTLDEEVRTRAVDWLLPALDPPPIDNNWWLFGLTVGGFLLDAGVETERAQASVDRALERIEEWYRGEGWYSDGPNQSFDHYNGWALHFYPVLHAHLSGDRALLGTYGERLSAHLDGYRRMFDANGAPMPFGRSLTYRFATLAAPWLGALTGHTPLSPGATRRLTSGTLRHFLDRGAVTAEGLLPLGWYGPYAPMLQGYSGPASPYWASKGLAGLLLPDGHPVWTETEEPLPAETADAVTTLRAPGLLVQSTVADGLVRLHNHGSASVFGPADPNYARFAYSTRTGPSAAEDAPAVMDTAANPGSDTTANPTPDNHFALLVDDVPTGRGTVRALGAGPGWAASAHVPCRADGSDIAGVRVVSATLAHGRAEVRAHLVTGAAPGTPVRQTGWAVTEDGPTAQLHPVQGFDADARTVRTGSTPFGEHTRTACLDGTVPDAPDGALFVSLASLTAEAAPGPVHKLAEVRVTDRHTLHVTWEDGSGSTLSLDSLDG</sequence>
<feature type="domain" description="DUF2264" evidence="2">
    <location>
        <begin position="31"/>
        <end position="385"/>
    </location>
</feature>
<protein>
    <recommendedName>
        <fullName evidence="2">DUF2264 domain-containing protein</fullName>
    </recommendedName>
</protein>
<evidence type="ECO:0000259" key="2">
    <source>
        <dbReference type="Pfam" id="PF10022"/>
    </source>
</evidence>
<gene>
    <name evidence="3" type="ORF">SRIMR7_22635</name>
</gene>
<evidence type="ECO:0000256" key="1">
    <source>
        <dbReference type="SAM" id="MobiDB-lite"/>
    </source>
</evidence>
<dbReference type="RefSeq" id="WP_003984498.1">
    <property type="nucleotide sequence ID" value="NZ_CP094298.1"/>
</dbReference>
<dbReference type="EMBL" id="CP094298">
    <property type="protein sequence ID" value="UNZ04953.1"/>
    <property type="molecule type" value="Genomic_DNA"/>
</dbReference>
<dbReference type="GeneID" id="66855937"/>
<organism evidence="3 4">
    <name type="scientific">Streptomyces rimosus subsp. rimosus</name>
    <dbReference type="NCBI Taxonomy" id="132474"/>
    <lineage>
        <taxon>Bacteria</taxon>
        <taxon>Bacillati</taxon>
        <taxon>Actinomycetota</taxon>
        <taxon>Actinomycetes</taxon>
        <taxon>Kitasatosporales</taxon>
        <taxon>Streptomycetaceae</taxon>
        <taxon>Streptomyces</taxon>
    </lineage>
</organism>
<proteinExistence type="predicted"/>
<dbReference type="PANTHER" id="PTHR35339:SF4">
    <property type="entry name" value="LINALOOL DEHYDRATASE_ISOMERASE DOMAIN-CONTAINING PROTEIN"/>
    <property type="match status" value="1"/>
</dbReference>
<dbReference type="Pfam" id="PF10022">
    <property type="entry name" value="DUF2264"/>
    <property type="match status" value="1"/>
</dbReference>
<reference evidence="3 4" key="1">
    <citation type="submission" date="2022-03" db="EMBL/GenBank/DDBJ databases">
        <title>Complete genome of Streptomyces rimosus ssp. rimosus R7 (=ATCC 10970).</title>
        <authorList>
            <person name="Beganovic S."/>
            <person name="Ruckert C."/>
            <person name="Busche T."/>
            <person name="Kalinowski J."/>
            <person name="Wittmann C."/>
        </authorList>
    </citation>
    <scope>NUCLEOTIDE SEQUENCE [LARGE SCALE GENOMIC DNA]</scope>
    <source>
        <strain evidence="3 4">R7</strain>
    </source>
</reference>